<keyword evidence="2" id="KW-0472">Membrane</keyword>
<feature type="compositionally biased region" description="Polar residues" evidence="1">
    <location>
        <begin position="17"/>
        <end position="28"/>
    </location>
</feature>
<evidence type="ECO:0000313" key="3">
    <source>
        <dbReference type="EMBL" id="KAH8023913.1"/>
    </source>
</evidence>
<dbReference type="Proteomes" id="UP000821866">
    <property type="component" value="Chromosome 6"/>
</dbReference>
<accession>A0A9J6DPR8</accession>
<keyword evidence="2" id="KW-1133">Transmembrane helix</keyword>
<keyword evidence="2" id="KW-0812">Transmembrane</keyword>
<organism evidence="3 4">
    <name type="scientific">Rhipicephalus microplus</name>
    <name type="common">Cattle tick</name>
    <name type="synonym">Boophilus microplus</name>
    <dbReference type="NCBI Taxonomy" id="6941"/>
    <lineage>
        <taxon>Eukaryota</taxon>
        <taxon>Metazoa</taxon>
        <taxon>Ecdysozoa</taxon>
        <taxon>Arthropoda</taxon>
        <taxon>Chelicerata</taxon>
        <taxon>Arachnida</taxon>
        <taxon>Acari</taxon>
        <taxon>Parasitiformes</taxon>
        <taxon>Ixodida</taxon>
        <taxon>Ixodoidea</taxon>
        <taxon>Ixodidae</taxon>
        <taxon>Rhipicephalinae</taxon>
        <taxon>Rhipicephalus</taxon>
        <taxon>Boophilus</taxon>
    </lineage>
</organism>
<name>A0A9J6DPR8_RHIMP</name>
<feature type="compositionally biased region" description="Basic and acidic residues" evidence="1">
    <location>
        <begin position="40"/>
        <end position="51"/>
    </location>
</feature>
<keyword evidence="4" id="KW-1185">Reference proteome</keyword>
<sequence length="235" mass="24524">MAYGYGQYGQPVAYPTPGQSETSLTSGDTYGPTDAPAPGGREESTVGKDKPVSVAIGPTDPLPLETTDMPPIPTSEPTQQSQAPTVPTPPPTTTTRRSGMMFCVVGDGLASMELFKNNLCDYIVYPDLVAESGRFTPLLGRASWSIFQEGAKANPSMGIGLSFTSVGVGEAGSTLDSLYNLASPLASLAHTMNVSAMGVLNFPPHLVASATLLAVAFQALLLIYLLLRSDVVVPL</sequence>
<evidence type="ECO:0000256" key="2">
    <source>
        <dbReference type="SAM" id="Phobius"/>
    </source>
</evidence>
<dbReference type="EMBL" id="JABSTU010000008">
    <property type="protein sequence ID" value="KAH8023913.1"/>
    <property type="molecule type" value="Genomic_DNA"/>
</dbReference>
<proteinExistence type="predicted"/>
<evidence type="ECO:0000313" key="4">
    <source>
        <dbReference type="Proteomes" id="UP000821866"/>
    </source>
</evidence>
<gene>
    <name evidence="3" type="ORF">HPB51_019150</name>
</gene>
<dbReference type="VEuPathDB" id="VectorBase:LOC119172641"/>
<reference evidence="3" key="2">
    <citation type="submission" date="2021-09" db="EMBL/GenBank/DDBJ databases">
        <authorList>
            <person name="Jia N."/>
            <person name="Wang J."/>
            <person name="Shi W."/>
            <person name="Du L."/>
            <person name="Sun Y."/>
            <person name="Zhan W."/>
            <person name="Jiang J."/>
            <person name="Wang Q."/>
            <person name="Zhang B."/>
            <person name="Ji P."/>
            <person name="Sakyi L.B."/>
            <person name="Cui X."/>
            <person name="Yuan T."/>
            <person name="Jiang B."/>
            <person name="Yang W."/>
            <person name="Lam T.T.-Y."/>
            <person name="Chang Q."/>
            <person name="Ding S."/>
            <person name="Wang X."/>
            <person name="Zhu J."/>
            <person name="Ruan X."/>
            <person name="Zhao L."/>
            <person name="Wei J."/>
            <person name="Que T."/>
            <person name="Du C."/>
            <person name="Cheng J."/>
            <person name="Dai P."/>
            <person name="Han X."/>
            <person name="Huang E."/>
            <person name="Gao Y."/>
            <person name="Liu J."/>
            <person name="Shao H."/>
            <person name="Ye R."/>
            <person name="Li L."/>
            <person name="Wei W."/>
            <person name="Wang X."/>
            <person name="Wang C."/>
            <person name="Huo Q."/>
            <person name="Li W."/>
            <person name="Guo W."/>
            <person name="Chen H."/>
            <person name="Chen S."/>
            <person name="Zhou L."/>
            <person name="Zhou L."/>
            <person name="Ni X."/>
            <person name="Tian J."/>
            <person name="Zhou Y."/>
            <person name="Sheng Y."/>
            <person name="Liu T."/>
            <person name="Pan Y."/>
            <person name="Xia L."/>
            <person name="Li J."/>
            <person name="Zhao F."/>
            <person name="Cao W."/>
        </authorList>
    </citation>
    <scope>NUCLEOTIDE SEQUENCE</scope>
    <source>
        <strain evidence="3">Rmic-2018</strain>
        <tissue evidence="3">Larvae</tissue>
    </source>
</reference>
<reference evidence="3" key="1">
    <citation type="journal article" date="2020" name="Cell">
        <title>Large-Scale Comparative Analyses of Tick Genomes Elucidate Their Genetic Diversity and Vector Capacities.</title>
        <authorList>
            <consortium name="Tick Genome and Microbiome Consortium (TIGMIC)"/>
            <person name="Jia N."/>
            <person name="Wang J."/>
            <person name="Shi W."/>
            <person name="Du L."/>
            <person name="Sun Y."/>
            <person name="Zhan W."/>
            <person name="Jiang J.F."/>
            <person name="Wang Q."/>
            <person name="Zhang B."/>
            <person name="Ji P."/>
            <person name="Bell-Sakyi L."/>
            <person name="Cui X.M."/>
            <person name="Yuan T.T."/>
            <person name="Jiang B.G."/>
            <person name="Yang W.F."/>
            <person name="Lam T.T."/>
            <person name="Chang Q.C."/>
            <person name="Ding S.J."/>
            <person name="Wang X.J."/>
            <person name="Zhu J.G."/>
            <person name="Ruan X.D."/>
            <person name="Zhao L."/>
            <person name="Wei J.T."/>
            <person name="Ye R.Z."/>
            <person name="Que T.C."/>
            <person name="Du C.H."/>
            <person name="Zhou Y.H."/>
            <person name="Cheng J.X."/>
            <person name="Dai P.F."/>
            <person name="Guo W.B."/>
            <person name="Han X.H."/>
            <person name="Huang E.J."/>
            <person name="Li L.F."/>
            <person name="Wei W."/>
            <person name="Gao Y.C."/>
            <person name="Liu J.Z."/>
            <person name="Shao H.Z."/>
            <person name="Wang X."/>
            <person name="Wang C.C."/>
            <person name="Yang T.C."/>
            <person name="Huo Q.B."/>
            <person name="Li W."/>
            <person name="Chen H.Y."/>
            <person name="Chen S.E."/>
            <person name="Zhou L.G."/>
            <person name="Ni X.B."/>
            <person name="Tian J.H."/>
            <person name="Sheng Y."/>
            <person name="Liu T."/>
            <person name="Pan Y.S."/>
            <person name="Xia L.Y."/>
            <person name="Li J."/>
            <person name="Zhao F."/>
            <person name="Cao W.C."/>
        </authorList>
    </citation>
    <scope>NUCLEOTIDE SEQUENCE</scope>
    <source>
        <strain evidence="3">Rmic-2018</strain>
    </source>
</reference>
<evidence type="ECO:0000256" key="1">
    <source>
        <dbReference type="SAM" id="MobiDB-lite"/>
    </source>
</evidence>
<feature type="transmembrane region" description="Helical" evidence="2">
    <location>
        <begin position="206"/>
        <end position="227"/>
    </location>
</feature>
<dbReference type="AlphaFoldDB" id="A0A9J6DPR8"/>
<feature type="region of interest" description="Disordered" evidence="1">
    <location>
        <begin position="1"/>
        <end position="97"/>
    </location>
</feature>
<comment type="caution">
    <text evidence="3">The sequence shown here is derived from an EMBL/GenBank/DDBJ whole genome shotgun (WGS) entry which is preliminary data.</text>
</comment>
<protein>
    <submittedName>
        <fullName evidence="3">Uncharacterized protein</fullName>
    </submittedName>
</protein>